<evidence type="ECO:0000313" key="5">
    <source>
        <dbReference type="Proteomes" id="UP000019763"/>
    </source>
</evidence>
<dbReference type="SMART" id="SM00088">
    <property type="entry name" value="PINT"/>
    <property type="match status" value="1"/>
</dbReference>
<dbReference type="SUPFAM" id="SSF48452">
    <property type="entry name" value="TPR-like"/>
    <property type="match status" value="1"/>
</dbReference>
<comment type="caution">
    <text evidence="4">The sequence shown here is derived from an EMBL/GenBank/DDBJ whole genome shotgun (WGS) entry which is preliminary data.</text>
</comment>
<keyword evidence="2 4" id="KW-0647">Proteasome</keyword>
<comment type="similarity">
    <text evidence="1">Belongs to the proteasome subunit S9 family.</text>
</comment>
<evidence type="ECO:0000256" key="2">
    <source>
        <dbReference type="ARBA" id="ARBA00022942"/>
    </source>
</evidence>
<dbReference type="InterPro" id="IPR036390">
    <property type="entry name" value="WH_DNA-bd_sf"/>
</dbReference>
<dbReference type="Proteomes" id="UP000019763">
    <property type="component" value="Unassembled WGS sequence"/>
</dbReference>
<dbReference type="Pfam" id="PF01399">
    <property type="entry name" value="PCI"/>
    <property type="match status" value="1"/>
</dbReference>
<proteinExistence type="inferred from homology"/>
<dbReference type="Gene3D" id="1.25.40.570">
    <property type="match status" value="1"/>
</dbReference>
<dbReference type="InterPro" id="IPR000717">
    <property type="entry name" value="PCI_dom"/>
</dbReference>
<name>A0A023AYB0_GRENI</name>
<dbReference type="InterPro" id="IPR050871">
    <property type="entry name" value="26S_Proteasome/COP9_Components"/>
</dbReference>
<dbReference type="eggNOG" id="KOG1463">
    <property type="taxonomic scope" value="Eukaryota"/>
</dbReference>
<evidence type="ECO:0000259" key="3">
    <source>
        <dbReference type="PROSITE" id="PS50250"/>
    </source>
</evidence>
<dbReference type="PROSITE" id="PS50250">
    <property type="entry name" value="PCI"/>
    <property type="match status" value="1"/>
</dbReference>
<dbReference type="InterPro" id="IPR040773">
    <property type="entry name" value="Rpn6_N"/>
</dbReference>
<sequence>MEAIREALNLESEGTSAEEYERRLAELLEDISVPYQEEVTKLIETKTEEAIGRGLSASVIDKKELELEVLKNKEDAIDKTANLINLQKRPDDFNKLFKILNPLFTIFPKARIAKITRSLIDRVENCPDLQVQLCQETIGWCQDENRTFLKHRLQTKLAVLLNDLGRYQEGLEMLPGLLSEVKKIDDKLLLVEIYLTEAKLNYNVRHIPRAKGSLTAAKANGNAINCPPNLQADIDLVAGSLHAEEGDFRTAYSYFYEAFDALIHLQQQQKKTTIEDKAASAFKYMILCRILTGHLLSTDLSTITRGLTGANANSSTSNILDRPDVKSLLKIAKAYENKNLEEFELAIKNNQDIIQHDQFLKRHIDNAADQLLIQAILKVVEPYSEVEISHIARKTKLSPEFVEQKLSQMILDHMTNGILDQKKGVFALYSTKPTNSVYEDSVEILEELQGVRNTTDLRADLGREKFLLRLVPDYEVAM</sequence>
<dbReference type="OrthoDB" id="1418352at2759"/>
<evidence type="ECO:0000313" key="4">
    <source>
        <dbReference type="EMBL" id="EZG43646.1"/>
    </source>
</evidence>
<feature type="domain" description="PCI" evidence="3">
    <location>
        <begin position="254"/>
        <end position="433"/>
    </location>
</feature>
<evidence type="ECO:0000256" key="1">
    <source>
        <dbReference type="ARBA" id="ARBA00007454"/>
    </source>
</evidence>
<accession>A0A023AYB0</accession>
<organism evidence="4 5">
    <name type="scientific">Gregarina niphandrodes</name>
    <name type="common">Septate eugregarine</name>
    <dbReference type="NCBI Taxonomy" id="110365"/>
    <lineage>
        <taxon>Eukaryota</taxon>
        <taxon>Sar</taxon>
        <taxon>Alveolata</taxon>
        <taxon>Apicomplexa</taxon>
        <taxon>Conoidasida</taxon>
        <taxon>Gregarinasina</taxon>
        <taxon>Eugregarinorida</taxon>
        <taxon>Gregarinidae</taxon>
        <taxon>Gregarina</taxon>
    </lineage>
</organism>
<dbReference type="EMBL" id="AFNH02001220">
    <property type="protein sequence ID" value="EZG43646.1"/>
    <property type="molecule type" value="Genomic_DNA"/>
</dbReference>
<dbReference type="SMART" id="SM00753">
    <property type="entry name" value="PAM"/>
    <property type="match status" value="1"/>
</dbReference>
<dbReference type="GeneID" id="22915662"/>
<reference evidence="4" key="1">
    <citation type="submission" date="2013-12" db="EMBL/GenBank/DDBJ databases">
        <authorList>
            <person name="Omoto C.K."/>
            <person name="Sibley D."/>
            <person name="Venepally P."/>
            <person name="Hadjithomas M."/>
            <person name="Karamycheva S."/>
            <person name="Brunk B."/>
            <person name="Roos D."/>
            <person name="Caler E."/>
            <person name="Lorenzi H."/>
        </authorList>
    </citation>
    <scope>NUCLEOTIDE SEQUENCE</scope>
</reference>
<dbReference type="InterPro" id="IPR011990">
    <property type="entry name" value="TPR-like_helical_dom_sf"/>
</dbReference>
<dbReference type="OMA" id="ESKIYHA"/>
<dbReference type="AlphaFoldDB" id="A0A023AYB0"/>
<dbReference type="GO" id="GO:0000502">
    <property type="term" value="C:proteasome complex"/>
    <property type="evidence" value="ECO:0007669"/>
    <property type="project" value="UniProtKB-KW"/>
</dbReference>
<gene>
    <name evidence="4" type="ORF">GNI_163610</name>
</gene>
<dbReference type="PANTHER" id="PTHR10678">
    <property type="entry name" value="26S PROTEASOME NON-ATPASE REGULATORY SUBUNIT 11/COP9 SIGNALOSOME COMPLEX SUBUNIT 2"/>
    <property type="match status" value="1"/>
</dbReference>
<dbReference type="VEuPathDB" id="CryptoDB:GNI_163610"/>
<protein>
    <submittedName>
        <fullName evidence="4">26S proteasome non-ATPase regulatory subunit</fullName>
    </submittedName>
</protein>
<dbReference type="Pfam" id="PF18055">
    <property type="entry name" value="RPN6_N"/>
    <property type="match status" value="1"/>
</dbReference>
<dbReference type="RefSeq" id="XP_011133120.1">
    <property type="nucleotide sequence ID" value="XM_011134818.1"/>
</dbReference>
<keyword evidence="5" id="KW-1185">Reference proteome</keyword>
<dbReference type="SUPFAM" id="SSF46785">
    <property type="entry name" value="Winged helix' DNA-binding domain"/>
    <property type="match status" value="1"/>
</dbReference>